<name>A0A8S5LZL9_9CAUD</name>
<dbReference type="Pfam" id="PF05119">
    <property type="entry name" value="Terminase_4"/>
    <property type="match status" value="1"/>
</dbReference>
<protein>
    <submittedName>
        <fullName evidence="1">Terminase small subunit</fullName>
    </submittedName>
</protein>
<dbReference type="InterPro" id="IPR006448">
    <property type="entry name" value="Phage_term_ssu_P27"/>
</dbReference>
<evidence type="ECO:0000313" key="1">
    <source>
        <dbReference type="EMBL" id="DAD75517.1"/>
    </source>
</evidence>
<dbReference type="EMBL" id="BK014785">
    <property type="protein sequence ID" value="DAD75517.1"/>
    <property type="molecule type" value="Genomic_DNA"/>
</dbReference>
<sequence>MGNCEKNDWTKTKQYRNLKRFMIQDLENAGLNREPYLDMVGQYMAFWVQLQMLNQDINERGICVEYQNGNNQMGVTDNKSVAAAVRVNARMESILASLGYKARALKSGASAASGEDDEL</sequence>
<reference evidence="1" key="1">
    <citation type="journal article" date="2021" name="Proc. Natl. Acad. Sci. U.S.A.">
        <title>A Catalog of Tens of Thousands of Viruses from Human Metagenomes Reveals Hidden Associations with Chronic Diseases.</title>
        <authorList>
            <person name="Tisza M.J."/>
            <person name="Buck C.B."/>
        </authorList>
    </citation>
    <scope>NUCLEOTIDE SEQUENCE</scope>
    <source>
        <strain evidence="1">CtM7c3</strain>
    </source>
</reference>
<proteinExistence type="predicted"/>
<accession>A0A8S5LZL9</accession>
<organism evidence="1">
    <name type="scientific">Siphoviridae sp. ctM7c3</name>
    <dbReference type="NCBI Taxonomy" id="2826257"/>
    <lineage>
        <taxon>Viruses</taxon>
        <taxon>Duplodnaviria</taxon>
        <taxon>Heunggongvirae</taxon>
        <taxon>Uroviricota</taxon>
        <taxon>Caudoviricetes</taxon>
    </lineage>
</organism>